<proteinExistence type="predicted"/>
<evidence type="ECO:0000313" key="2">
    <source>
        <dbReference type="Proteomes" id="UP001177003"/>
    </source>
</evidence>
<reference evidence="1" key="1">
    <citation type="submission" date="2023-04" db="EMBL/GenBank/DDBJ databases">
        <authorList>
            <person name="Vijverberg K."/>
            <person name="Xiong W."/>
            <person name="Schranz E."/>
        </authorList>
    </citation>
    <scope>NUCLEOTIDE SEQUENCE</scope>
</reference>
<accession>A0AA35VIM0</accession>
<dbReference type="Gene3D" id="3.40.395.10">
    <property type="entry name" value="Adenoviral Proteinase, Chain A"/>
    <property type="match status" value="1"/>
</dbReference>
<evidence type="ECO:0008006" key="3">
    <source>
        <dbReference type="Google" id="ProtNLM"/>
    </source>
</evidence>
<dbReference type="InterPro" id="IPR038765">
    <property type="entry name" value="Papain-like_cys_pep_sf"/>
</dbReference>
<organism evidence="1 2">
    <name type="scientific">Lactuca saligna</name>
    <name type="common">Willowleaf lettuce</name>
    <dbReference type="NCBI Taxonomy" id="75948"/>
    <lineage>
        <taxon>Eukaryota</taxon>
        <taxon>Viridiplantae</taxon>
        <taxon>Streptophyta</taxon>
        <taxon>Embryophyta</taxon>
        <taxon>Tracheophyta</taxon>
        <taxon>Spermatophyta</taxon>
        <taxon>Magnoliopsida</taxon>
        <taxon>eudicotyledons</taxon>
        <taxon>Gunneridae</taxon>
        <taxon>Pentapetalae</taxon>
        <taxon>asterids</taxon>
        <taxon>campanulids</taxon>
        <taxon>Asterales</taxon>
        <taxon>Asteraceae</taxon>
        <taxon>Cichorioideae</taxon>
        <taxon>Cichorieae</taxon>
        <taxon>Lactucinae</taxon>
        <taxon>Lactuca</taxon>
    </lineage>
</organism>
<sequence>MDNWEKDKQFGVNDMENVDAGETFFRGLDPESGHTYMQTPLPVVVVKDNTVTPLKGRVKMKSKFCREPYTQNRKGKKAQKSNNVEKRPLRLDDYADIDDEFWKLWGKNMWTIINHEGTTLEPGKQHYLRRVAVGMVDGPHWKDIDRVLIPINIPHLHWYLADLSLLTWKVSIYDSAK</sequence>
<gene>
    <name evidence="1" type="ORF">LSALG_LOCUS9817</name>
</gene>
<name>A0AA35VIM0_LACSI</name>
<dbReference type="Proteomes" id="UP001177003">
    <property type="component" value="Chromosome 1"/>
</dbReference>
<protein>
    <recommendedName>
        <fullName evidence="3">Ubiquitin-like protease family profile domain-containing protein</fullName>
    </recommendedName>
</protein>
<evidence type="ECO:0000313" key="1">
    <source>
        <dbReference type="EMBL" id="CAI9269439.1"/>
    </source>
</evidence>
<keyword evidence="2" id="KW-1185">Reference proteome</keyword>
<dbReference type="AlphaFoldDB" id="A0AA35VIM0"/>
<dbReference type="SUPFAM" id="SSF54001">
    <property type="entry name" value="Cysteine proteinases"/>
    <property type="match status" value="1"/>
</dbReference>
<dbReference type="EMBL" id="OX465077">
    <property type="protein sequence ID" value="CAI9269439.1"/>
    <property type="molecule type" value="Genomic_DNA"/>
</dbReference>